<accession>A0A2P2C5V4</accession>
<sequence length="320" mass="35611">MPTSLYADLLSLQSGVIARRQLTERGVPPHELERLVRRRDLVRAHDGVFIDHTGTPTWLQRAWIGVLIAWPAALAGDSALRAADGPGRAGRDDDVVHIAVSRDRKVVLPSGYRLHRVSRLHLKVTWNTSPPRVRTEEALIDVASRAPDDFVAISLLADAIQSRRTTPTRLRDRLDARPRVRRRDFLRGVLTDLHLGTCSVLEHGYLTRVERPHGLPAARRQLRDSALGPVYRDVAYIGFDQLVEIDGRLWHDNASARDADLDRDLDAAVDRLNTVRVGWGQVFARPCATAARIAVLLQARGWTGQIARCPDCPQGLPLAG</sequence>
<gene>
    <name evidence="1" type="ORF">NOCA1130008</name>
</gene>
<protein>
    <recommendedName>
        <fullName evidence="2">AbiEi antitoxin C-terminal domain-containing protein</fullName>
    </recommendedName>
</protein>
<name>A0A2P2C5V4_9ZZZZ</name>
<reference evidence="1" key="1">
    <citation type="submission" date="2015-08" db="EMBL/GenBank/DDBJ databases">
        <authorList>
            <person name="Babu N.S."/>
            <person name="Beckwith C.J."/>
            <person name="Beseler K.G."/>
            <person name="Brison A."/>
            <person name="Carone J.V."/>
            <person name="Caskin T.P."/>
            <person name="Diamond M."/>
            <person name="Durham M.E."/>
            <person name="Foxe J.M."/>
            <person name="Go M."/>
            <person name="Henderson B.A."/>
            <person name="Jones I.B."/>
            <person name="McGettigan J.A."/>
            <person name="Micheletti S.J."/>
            <person name="Nasrallah M.E."/>
            <person name="Ortiz D."/>
            <person name="Piller C.R."/>
            <person name="Privatt S.R."/>
            <person name="Schneider S.L."/>
            <person name="Sharp S."/>
            <person name="Smith T.C."/>
            <person name="Stanton J.D."/>
            <person name="Ullery H.E."/>
            <person name="Wilson R.J."/>
            <person name="Serrano M.G."/>
            <person name="Buck G."/>
            <person name="Lee V."/>
            <person name="Wang Y."/>
            <person name="Carvalho R."/>
            <person name="Voegtly L."/>
            <person name="Shi R."/>
            <person name="Duckworth R."/>
            <person name="Johnson A."/>
            <person name="Loviza R."/>
            <person name="Walstead R."/>
            <person name="Shah Z."/>
            <person name="Kiflezghi M."/>
            <person name="Wade K."/>
            <person name="Ball S.L."/>
            <person name="Bradley K.W."/>
            <person name="Asai D.J."/>
            <person name="Bowman C.A."/>
            <person name="Russell D.A."/>
            <person name="Pope W.H."/>
            <person name="Jacobs-Sera D."/>
            <person name="Hendrix R.W."/>
            <person name="Hatfull G.F."/>
        </authorList>
    </citation>
    <scope>NUCLEOTIDE SEQUENCE</scope>
</reference>
<dbReference type="EMBL" id="CZKB01000005">
    <property type="protein sequence ID" value="CUR57395.1"/>
    <property type="molecule type" value="Genomic_DNA"/>
</dbReference>
<dbReference type="AlphaFoldDB" id="A0A2P2C5V4"/>
<organism evidence="1">
    <name type="scientific">metagenome</name>
    <dbReference type="NCBI Taxonomy" id="256318"/>
    <lineage>
        <taxon>unclassified sequences</taxon>
        <taxon>metagenomes</taxon>
    </lineage>
</organism>
<proteinExistence type="predicted"/>
<evidence type="ECO:0000313" key="1">
    <source>
        <dbReference type="EMBL" id="CUR57395.1"/>
    </source>
</evidence>
<evidence type="ECO:0008006" key="2">
    <source>
        <dbReference type="Google" id="ProtNLM"/>
    </source>
</evidence>